<dbReference type="AlphaFoldDB" id="A0A9P6ZWH5"/>
<gene>
    <name evidence="1" type="ORF">EV702DRAFT_1196506</name>
</gene>
<name>A0A9P6ZWH5_9AGAM</name>
<organism evidence="1 2">
    <name type="scientific">Suillus placidus</name>
    <dbReference type="NCBI Taxonomy" id="48579"/>
    <lineage>
        <taxon>Eukaryota</taxon>
        <taxon>Fungi</taxon>
        <taxon>Dikarya</taxon>
        <taxon>Basidiomycota</taxon>
        <taxon>Agaricomycotina</taxon>
        <taxon>Agaricomycetes</taxon>
        <taxon>Agaricomycetidae</taxon>
        <taxon>Boletales</taxon>
        <taxon>Suillineae</taxon>
        <taxon>Suillaceae</taxon>
        <taxon>Suillus</taxon>
    </lineage>
</organism>
<evidence type="ECO:0000313" key="2">
    <source>
        <dbReference type="Proteomes" id="UP000714275"/>
    </source>
</evidence>
<dbReference type="EMBL" id="JABBWD010000017">
    <property type="protein sequence ID" value="KAG1778089.1"/>
    <property type="molecule type" value="Genomic_DNA"/>
</dbReference>
<proteinExistence type="predicted"/>
<accession>A0A9P6ZWH5</accession>
<sequence>MGQRIDEVWMNLGVSPMQLMNEGLEEGEDFPSILDCEWAKEDLLLGILGNHALEHVPHGDFREAGTAINHHAWEHHHKRWRRAQDSLPGKQLAAATAVKEIEDADVVTAKLLREATRAIKALSLAVGWFPEEQEKLGEYEEFLKEVVVVAVAKARQVPKEKVTVKTDTTPSRKCGAQRAQKIKTASLVAAGDVEEIWVLYVQLFETEPSQLEAPQLEEANENSGRAAWEDAPDDLGFPGGKPALFAEFRSKIGLCAWDESSTSKFMKDNEDMEPLSLLWHQRVGVAAIVNKIWSATKKDGEVPGILIADKVGVGKTALTMGFIAFVINAYWVQEVAAGRGRPEGVTSNINLTNVRPAPILAAAVVVVGDVAAAVMDVGVAAGVVASSSPLREPLVI</sequence>
<dbReference type="Proteomes" id="UP000714275">
    <property type="component" value="Unassembled WGS sequence"/>
</dbReference>
<evidence type="ECO:0008006" key="3">
    <source>
        <dbReference type="Google" id="ProtNLM"/>
    </source>
</evidence>
<dbReference type="OrthoDB" id="3270319at2759"/>
<keyword evidence="2" id="KW-1185">Reference proteome</keyword>
<reference evidence="1" key="1">
    <citation type="journal article" date="2020" name="New Phytol.">
        <title>Comparative genomics reveals dynamic genome evolution in host specialist ectomycorrhizal fungi.</title>
        <authorList>
            <person name="Lofgren L.A."/>
            <person name="Nguyen N.H."/>
            <person name="Vilgalys R."/>
            <person name="Ruytinx J."/>
            <person name="Liao H.L."/>
            <person name="Branco S."/>
            <person name="Kuo A."/>
            <person name="LaButti K."/>
            <person name="Lipzen A."/>
            <person name="Andreopoulos W."/>
            <person name="Pangilinan J."/>
            <person name="Riley R."/>
            <person name="Hundley H."/>
            <person name="Na H."/>
            <person name="Barry K."/>
            <person name="Grigoriev I.V."/>
            <person name="Stajich J.E."/>
            <person name="Kennedy P.G."/>
        </authorList>
    </citation>
    <scope>NUCLEOTIDE SEQUENCE</scope>
    <source>
        <strain evidence="1">DOB743</strain>
    </source>
</reference>
<comment type="caution">
    <text evidence="1">The sequence shown here is derived from an EMBL/GenBank/DDBJ whole genome shotgun (WGS) entry which is preliminary data.</text>
</comment>
<protein>
    <recommendedName>
        <fullName evidence="3">SNF2 N-terminal domain-containing protein</fullName>
    </recommendedName>
</protein>
<evidence type="ECO:0000313" key="1">
    <source>
        <dbReference type="EMBL" id="KAG1778089.1"/>
    </source>
</evidence>